<feature type="transmembrane region" description="Helical" evidence="15">
    <location>
        <begin position="848"/>
        <end position="875"/>
    </location>
</feature>
<dbReference type="GO" id="GO:0009611">
    <property type="term" value="P:response to wounding"/>
    <property type="evidence" value="ECO:0007669"/>
    <property type="project" value="UniProtKB-ARBA"/>
</dbReference>
<dbReference type="Gene3D" id="3.40.50.2300">
    <property type="match status" value="2"/>
</dbReference>
<dbReference type="PIRSF" id="PIRSF037090">
    <property type="entry name" value="Iontro_Glu-like_rcpt_pln"/>
    <property type="match status" value="1"/>
</dbReference>
<evidence type="ECO:0000256" key="6">
    <source>
        <dbReference type="ARBA" id="ARBA00022989"/>
    </source>
</evidence>
<protein>
    <recommendedName>
        <fullName evidence="13">Glutamate receptor</fullName>
    </recommendedName>
</protein>
<dbReference type="GeneID" id="120259708"/>
<feature type="transmembrane region" description="Helical" evidence="15">
    <location>
        <begin position="15"/>
        <end position="32"/>
    </location>
</feature>
<comment type="similarity">
    <text evidence="2 13">Belongs to the glutamate-gated ion channel (TC 1.A.10.1) family.</text>
</comment>
<feature type="disulfide bond" evidence="14">
    <location>
        <begin position="777"/>
        <end position="831"/>
    </location>
</feature>
<evidence type="ECO:0000256" key="13">
    <source>
        <dbReference type="PIRNR" id="PIRNR037090"/>
    </source>
</evidence>
<evidence type="ECO:0000256" key="14">
    <source>
        <dbReference type="PIRSR" id="PIRSR037090-50"/>
    </source>
</evidence>
<dbReference type="FunFam" id="3.40.190.10:FF:000175">
    <property type="entry name" value="Glutamate receptor"/>
    <property type="match status" value="1"/>
</dbReference>
<keyword evidence="10" id="KW-0325">Glycoprotein</keyword>
<evidence type="ECO:0000256" key="15">
    <source>
        <dbReference type="SAM" id="Phobius"/>
    </source>
</evidence>
<evidence type="ECO:0000256" key="10">
    <source>
        <dbReference type="ARBA" id="ARBA00023180"/>
    </source>
</evidence>
<feature type="transmembrane region" description="Helical" evidence="15">
    <location>
        <begin position="606"/>
        <end position="624"/>
    </location>
</feature>
<dbReference type="AlphaFoldDB" id="A0AB40B922"/>
<dbReference type="InterPro" id="IPR015683">
    <property type="entry name" value="Ionotropic_Glu_rcpt"/>
</dbReference>
<dbReference type="InterPro" id="IPR019594">
    <property type="entry name" value="Glu/Gly-bd"/>
</dbReference>
<dbReference type="Pfam" id="PF10613">
    <property type="entry name" value="Lig_chan-Glu_bd"/>
    <property type="match status" value="1"/>
</dbReference>
<dbReference type="GO" id="GO:0015276">
    <property type="term" value="F:ligand-gated monoatomic ion channel activity"/>
    <property type="evidence" value="ECO:0007669"/>
    <property type="project" value="InterPro"/>
</dbReference>
<keyword evidence="6 15" id="KW-1133">Transmembrane helix</keyword>
<dbReference type="Pfam" id="PF00060">
    <property type="entry name" value="Lig_chan"/>
    <property type="match status" value="1"/>
</dbReference>
<dbReference type="GO" id="GO:0016020">
    <property type="term" value="C:membrane"/>
    <property type="evidence" value="ECO:0007669"/>
    <property type="project" value="UniProtKB-SubCell"/>
</dbReference>
<evidence type="ECO:0000313" key="18">
    <source>
        <dbReference type="RefSeq" id="XP_039123180.1"/>
    </source>
</evidence>
<dbReference type="InterPro" id="IPR044440">
    <property type="entry name" value="GABAb_receptor_plant_PBP1"/>
</dbReference>
<dbReference type="GO" id="GO:1901701">
    <property type="term" value="P:cellular response to oxygen-containing compound"/>
    <property type="evidence" value="ECO:0007669"/>
    <property type="project" value="UniProtKB-ARBA"/>
</dbReference>
<dbReference type="SMART" id="SM00079">
    <property type="entry name" value="PBPe"/>
    <property type="match status" value="1"/>
</dbReference>
<proteinExistence type="inferred from homology"/>
<keyword evidence="4 15" id="KW-0812">Transmembrane</keyword>
<name>A0AB40B922_DIOCR</name>
<dbReference type="SUPFAM" id="SSF53822">
    <property type="entry name" value="Periplasmic binding protein-like I"/>
    <property type="match status" value="1"/>
</dbReference>
<dbReference type="FunFam" id="3.40.190.10:FF:000054">
    <property type="entry name" value="Glutamate receptor"/>
    <property type="match status" value="1"/>
</dbReference>
<reference evidence="18 19" key="1">
    <citation type="submission" date="2025-04" db="UniProtKB">
        <authorList>
            <consortium name="RefSeq"/>
        </authorList>
    </citation>
    <scope>IDENTIFICATION</scope>
</reference>
<evidence type="ECO:0000256" key="4">
    <source>
        <dbReference type="ARBA" id="ARBA00022692"/>
    </source>
</evidence>
<evidence type="ECO:0000256" key="7">
    <source>
        <dbReference type="ARBA" id="ARBA00023065"/>
    </source>
</evidence>
<dbReference type="FunFam" id="1.10.287.70:FF:000037">
    <property type="entry name" value="Glutamate receptor"/>
    <property type="match status" value="1"/>
</dbReference>
<comment type="subcellular location">
    <subcellularLocation>
        <location evidence="1">Membrane</location>
        <topology evidence="1">Multi-pass membrane protein</topology>
    </subcellularLocation>
</comment>
<reference evidence="17" key="2">
    <citation type="submission" date="2025-05" db="UniProtKB">
        <authorList>
            <consortium name="RefSeq"/>
        </authorList>
    </citation>
    <scope>NUCLEOTIDE SEQUENCE [LARGE SCALE GENOMIC DNA]</scope>
</reference>
<dbReference type="CDD" id="cd13686">
    <property type="entry name" value="GluR_Plant"/>
    <property type="match status" value="1"/>
</dbReference>
<dbReference type="InterPro" id="IPR001320">
    <property type="entry name" value="Iontro_rcpt_C"/>
</dbReference>
<dbReference type="Gene3D" id="1.10.287.70">
    <property type="match status" value="1"/>
</dbReference>
<feature type="transmembrane region" description="Helical" evidence="15">
    <location>
        <begin position="668"/>
        <end position="692"/>
    </location>
</feature>
<dbReference type="InterPro" id="IPR028082">
    <property type="entry name" value="Peripla_BP_I"/>
</dbReference>
<keyword evidence="8 13" id="KW-0472">Membrane</keyword>
<accession>A0AB40B922</accession>
<dbReference type="SUPFAM" id="SSF53850">
    <property type="entry name" value="Periplasmic binding protein-like II"/>
    <property type="match status" value="1"/>
</dbReference>
<dbReference type="FunFam" id="3.40.50.2300:FF:000081">
    <property type="entry name" value="Glutamate receptor"/>
    <property type="match status" value="1"/>
</dbReference>
<evidence type="ECO:0000256" key="9">
    <source>
        <dbReference type="ARBA" id="ARBA00023170"/>
    </source>
</evidence>
<organism evidence="17 19">
    <name type="scientific">Dioscorea cayennensis subsp. rotundata</name>
    <name type="common">White Guinea yam</name>
    <name type="synonym">Dioscorea rotundata</name>
    <dbReference type="NCBI Taxonomy" id="55577"/>
    <lineage>
        <taxon>Eukaryota</taxon>
        <taxon>Viridiplantae</taxon>
        <taxon>Streptophyta</taxon>
        <taxon>Embryophyta</taxon>
        <taxon>Tracheophyta</taxon>
        <taxon>Spermatophyta</taxon>
        <taxon>Magnoliopsida</taxon>
        <taxon>Liliopsida</taxon>
        <taxon>Dioscoreales</taxon>
        <taxon>Dioscoreaceae</taxon>
        <taxon>Dioscorea</taxon>
    </lineage>
</organism>
<keyword evidence="12 13" id="KW-0407">Ion channel</keyword>
<evidence type="ECO:0000256" key="11">
    <source>
        <dbReference type="ARBA" id="ARBA00023286"/>
    </source>
</evidence>
<sequence length="918" mass="102720">MFDLAMFMQNCEMRLIHPLTIISIYYCLFFIIPNVNASTRPAIINVGAAFNFNSTIGDVATIAIQAGIDDVNADPTILRGSKLVINMQDTKCNGFIGMIGALKLMGKHIVAVVGPQCSIIANIISHIAKELKVPLLSFAATDPTFSSLQYPYFIRTTLSDVFQMQAVSDFVHHYKWRQVIAIFMDDEYGRNGVIALADKLEERQCKISFKAALPLDANQTDIASLLVGVGQMETRVIVLHANQITGVTILTVAQSLGMMQKGYVWIATDWLASKLDSRGPLAPQVMQAIQGVVFLRQHIEESAKKTQFVSRWSKLVKKQTKEKLQLNSYGLYAYDSVWVLARALDEYLNDGGNISFSSDPNLQASDGRSGHLNLKAMAIFNGGEILLEKIKNISTNGVTGLIQFDQDGNRIHPAYDIVNVIDSELKIVGYWSNYLGLSVNPPEKLYSKPSNYSSTSQQLGDVVWPGRYKMNPRGWIFAKNGKELRLVVPNRFSFKEFVSKNMETGEIEGYCIDVFTAAIKLLNYPVPYKFISYGDGRSNPNYGDLVQKVSSNEFYGAVGDIAIVTNRALFVDFTLPFIESGLVVVAPVKKYNSNAWSFTKPFTNNLWFATVSSFLLTGIVMWILERRDNQCFRSSGSLKEQIVTILSFGFLTAFFAHEESMKTTLGKILLLIWLFVVLIIQASYTASLTSILTLQQLSTPIRGVESLRSTSYPIGYQVGSFAESYMVEELQIPRSRLKALGSPEEYAKALELGPDNGGVAAVVDERPYVELFLSTNCQFTIVGSEFTKESWGFAFPKDSPFTIDMSTAILKLSENGELQRIHDKWVTNKMCSPTEEKLEYERLHLSSFWGLFLISAVASVLAILVYLSITFYQYVHEEHRNRTIKNFLSYINNIKITKTNPTRSQCQRSNSSISSFDT</sequence>
<dbReference type="Pfam" id="PF01094">
    <property type="entry name" value="ANF_receptor"/>
    <property type="match status" value="1"/>
</dbReference>
<evidence type="ECO:0000259" key="16">
    <source>
        <dbReference type="SMART" id="SM00079"/>
    </source>
</evidence>
<dbReference type="RefSeq" id="XP_039123181.1">
    <property type="nucleotide sequence ID" value="XM_039267247.1"/>
</dbReference>
<evidence type="ECO:0000256" key="5">
    <source>
        <dbReference type="ARBA" id="ARBA00022729"/>
    </source>
</evidence>
<keyword evidence="7 13" id="KW-0406">Ion transport</keyword>
<evidence type="ECO:0000256" key="2">
    <source>
        <dbReference type="ARBA" id="ARBA00008685"/>
    </source>
</evidence>
<dbReference type="GO" id="GO:0007165">
    <property type="term" value="P:signal transduction"/>
    <property type="evidence" value="ECO:0007669"/>
    <property type="project" value="UniProtKB-ARBA"/>
</dbReference>
<keyword evidence="17" id="KW-1185">Reference proteome</keyword>
<keyword evidence="9 13" id="KW-0675">Receptor</keyword>
<evidence type="ECO:0000256" key="8">
    <source>
        <dbReference type="ARBA" id="ARBA00023136"/>
    </source>
</evidence>
<dbReference type="CDD" id="cd19990">
    <property type="entry name" value="PBP1_GABAb_receptor_plant"/>
    <property type="match status" value="1"/>
</dbReference>
<evidence type="ECO:0000256" key="3">
    <source>
        <dbReference type="ARBA" id="ARBA00022448"/>
    </source>
</evidence>
<keyword evidence="3 13" id="KW-0813">Transport</keyword>
<dbReference type="Gene3D" id="3.40.190.10">
    <property type="entry name" value="Periplasmic binding protein-like II"/>
    <property type="match status" value="3"/>
</dbReference>
<dbReference type="InterPro" id="IPR001828">
    <property type="entry name" value="ANF_lig-bd_rcpt"/>
</dbReference>
<dbReference type="PANTHER" id="PTHR18966">
    <property type="entry name" value="IONOTROPIC GLUTAMATE RECEPTOR"/>
    <property type="match status" value="1"/>
</dbReference>
<dbReference type="RefSeq" id="XP_039123180.1">
    <property type="nucleotide sequence ID" value="XM_039267246.1"/>
</dbReference>
<gene>
    <name evidence="18 19" type="primary">LOC120259708</name>
</gene>
<dbReference type="PRINTS" id="PR01176">
    <property type="entry name" value="GABABRECEPTR"/>
</dbReference>
<keyword evidence="14" id="KW-1015">Disulfide bond</keyword>
<evidence type="ECO:0000256" key="1">
    <source>
        <dbReference type="ARBA" id="ARBA00004141"/>
    </source>
</evidence>
<keyword evidence="11 13" id="KW-1071">Ligand-gated ion channel</keyword>
<comment type="function">
    <text evidence="13">Glutamate-gated receptor that probably acts as non-selective cation channel.</text>
</comment>
<feature type="domain" description="Ionotropic glutamate receptor C-terminal" evidence="16">
    <location>
        <begin position="485"/>
        <end position="828"/>
    </location>
</feature>
<evidence type="ECO:0000256" key="12">
    <source>
        <dbReference type="ARBA" id="ARBA00023303"/>
    </source>
</evidence>
<dbReference type="InterPro" id="IPR017103">
    <property type="entry name" value="Iontropic_Glu_rcpt_pln"/>
</dbReference>
<evidence type="ECO:0000313" key="19">
    <source>
        <dbReference type="RefSeq" id="XP_039123181.1"/>
    </source>
</evidence>
<keyword evidence="5" id="KW-0732">Signal</keyword>
<evidence type="ECO:0000313" key="17">
    <source>
        <dbReference type="Proteomes" id="UP001515500"/>
    </source>
</evidence>
<dbReference type="Proteomes" id="UP001515500">
    <property type="component" value="Chromosome 1"/>
</dbReference>